<comment type="similarity">
    <text evidence="1">Belongs to the GST superfamily.</text>
</comment>
<feature type="domain" description="GST C-terminal" evidence="3">
    <location>
        <begin position="91"/>
        <end position="207"/>
    </location>
</feature>
<protein>
    <submittedName>
        <fullName evidence="4">Glutathione S-transferase family protein</fullName>
    </submittedName>
</protein>
<dbReference type="PROSITE" id="PS50404">
    <property type="entry name" value="GST_NTER"/>
    <property type="match status" value="1"/>
</dbReference>
<dbReference type="SFLD" id="SFLDG00358">
    <property type="entry name" value="Main_(cytGST)"/>
    <property type="match status" value="1"/>
</dbReference>
<evidence type="ECO:0000313" key="4">
    <source>
        <dbReference type="EMBL" id="RJF85170.1"/>
    </source>
</evidence>
<keyword evidence="4" id="KW-0808">Transferase</keyword>
<dbReference type="SUPFAM" id="SSF52833">
    <property type="entry name" value="Thioredoxin-like"/>
    <property type="match status" value="1"/>
</dbReference>
<dbReference type="PANTHER" id="PTHR44051">
    <property type="entry name" value="GLUTATHIONE S-TRANSFERASE-RELATED"/>
    <property type="match status" value="1"/>
</dbReference>
<dbReference type="AlphaFoldDB" id="A0A418W566"/>
<evidence type="ECO:0000259" key="2">
    <source>
        <dbReference type="PROSITE" id="PS50404"/>
    </source>
</evidence>
<sequence>MPSPVLAPVRLYDSLISGNAYKCRLILHKLGVPCERVELDIDRKETRTPDFLAKNPNGRVPALELENGVVLPESNAILWYLAEGTPYLPEDRLERAQALQWMFFEQYSHEPNIAVVRHWALHHGATTQEPSIVAKRALGYDALAVMDGHLRERRFFVGDRLSIADIALYAYSHVADEGGFDLSGYPAVLAWLDRVAAQDPHIPITQA</sequence>
<organism evidence="4 5">
    <name type="scientific">Azospirillum cavernae</name>
    <dbReference type="NCBI Taxonomy" id="2320860"/>
    <lineage>
        <taxon>Bacteria</taxon>
        <taxon>Pseudomonadati</taxon>
        <taxon>Pseudomonadota</taxon>
        <taxon>Alphaproteobacteria</taxon>
        <taxon>Rhodospirillales</taxon>
        <taxon>Azospirillaceae</taxon>
        <taxon>Azospirillum</taxon>
    </lineage>
</organism>
<dbReference type="CDD" id="cd03056">
    <property type="entry name" value="GST_N_4"/>
    <property type="match status" value="1"/>
</dbReference>
<dbReference type="InterPro" id="IPR004045">
    <property type="entry name" value="Glutathione_S-Trfase_N"/>
</dbReference>
<dbReference type="SFLD" id="SFLDG01151">
    <property type="entry name" value="Main.2:_Nu-like"/>
    <property type="match status" value="1"/>
</dbReference>
<dbReference type="InterPro" id="IPR004046">
    <property type="entry name" value="GST_C"/>
</dbReference>
<dbReference type="Pfam" id="PF00043">
    <property type="entry name" value="GST_C"/>
    <property type="match status" value="1"/>
</dbReference>
<comment type="caution">
    <text evidence="4">The sequence shown here is derived from an EMBL/GenBank/DDBJ whole genome shotgun (WGS) entry which is preliminary data.</text>
</comment>
<dbReference type="Proteomes" id="UP000283458">
    <property type="component" value="Unassembled WGS sequence"/>
</dbReference>
<dbReference type="SUPFAM" id="SSF47616">
    <property type="entry name" value="GST C-terminal domain-like"/>
    <property type="match status" value="1"/>
</dbReference>
<dbReference type="GO" id="GO:0016740">
    <property type="term" value="F:transferase activity"/>
    <property type="evidence" value="ECO:0007669"/>
    <property type="project" value="UniProtKB-KW"/>
</dbReference>
<dbReference type="OrthoDB" id="9810080at2"/>
<dbReference type="PANTHER" id="PTHR44051:SF2">
    <property type="entry name" value="HYPOTHETICAL GLUTATHIONE S-TRANSFERASE LIKE PROTEIN"/>
    <property type="match status" value="1"/>
</dbReference>
<dbReference type="PROSITE" id="PS50405">
    <property type="entry name" value="GST_CTER"/>
    <property type="match status" value="1"/>
</dbReference>
<evidence type="ECO:0000259" key="3">
    <source>
        <dbReference type="PROSITE" id="PS50405"/>
    </source>
</evidence>
<evidence type="ECO:0000256" key="1">
    <source>
        <dbReference type="RuleBase" id="RU003494"/>
    </source>
</evidence>
<dbReference type="Gene3D" id="3.40.30.10">
    <property type="entry name" value="Glutaredoxin"/>
    <property type="match status" value="1"/>
</dbReference>
<dbReference type="EMBL" id="QYUL01000001">
    <property type="protein sequence ID" value="RJF85170.1"/>
    <property type="molecule type" value="Genomic_DNA"/>
</dbReference>
<dbReference type="Gene3D" id="1.20.1050.10">
    <property type="match status" value="1"/>
</dbReference>
<evidence type="ECO:0000313" key="5">
    <source>
        <dbReference type="Proteomes" id="UP000283458"/>
    </source>
</evidence>
<name>A0A418W566_9PROT</name>
<feature type="domain" description="GST N-terminal" evidence="2">
    <location>
        <begin position="7"/>
        <end position="89"/>
    </location>
</feature>
<accession>A0A418W566</accession>
<gene>
    <name evidence="4" type="ORF">D3877_05230</name>
</gene>
<reference evidence="4 5" key="1">
    <citation type="submission" date="2018-09" db="EMBL/GenBank/DDBJ databases">
        <authorList>
            <person name="Zhu H."/>
        </authorList>
    </citation>
    <scope>NUCLEOTIDE SEQUENCE [LARGE SCALE GENOMIC DNA]</scope>
    <source>
        <strain evidence="4 5">K2W22B-5</strain>
    </source>
</reference>
<proteinExistence type="inferred from homology"/>
<dbReference type="InterPro" id="IPR040079">
    <property type="entry name" value="Glutathione_S-Trfase"/>
</dbReference>
<dbReference type="InterPro" id="IPR036249">
    <property type="entry name" value="Thioredoxin-like_sf"/>
</dbReference>
<dbReference type="InterPro" id="IPR010987">
    <property type="entry name" value="Glutathione-S-Trfase_C-like"/>
</dbReference>
<dbReference type="SFLD" id="SFLDS00019">
    <property type="entry name" value="Glutathione_Transferase_(cytos"/>
    <property type="match status" value="1"/>
</dbReference>
<dbReference type="InterPro" id="IPR036282">
    <property type="entry name" value="Glutathione-S-Trfase_C_sf"/>
</dbReference>
<dbReference type="Pfam" id="PF02798">
    <property type="entry name" value="GST_N"/>
    <property type="match status" value="1"/>
</dbReference>
<keyword evidence="5" id="KW-1185">Reference proteome</keyword>